<evidence type="ECO:0000256" key="4">
    <source>
        <dbReference type="ARBA" id="ARBA00022777"/>
    </source>
</evidence>
<keyword evidence="5 6" id="KW-0067">ATP-binding</keyword>
<dbReference type="Gene3D" id="3.30.200.20">
    <property type="entry name" value="Phosphorylase Kinase, domain 1"/>
    <property type="match status" value="1"/>
</dbReference>
<dbReference type="InterPro" id="IPR017441">
    <property type="entry name" value="Protein_kinase_ATP_BS"/>
</dbReference>
<sequence>MTDTGDFIDLDNEEEVEDLENNAEDMVYYMQKPFYFPIRIGMLLNQKYRIVHKLGHGTFSTVWMARNTVTGESFAVKVPTITSHTAGKELAINNDIGRDVMDRSCLSLYVDSFTLVWRGYTLTFLVFPLRGPSLRSGFASMNKRVQMSMVKQLLQALEALHDAGFVHGDLNSKNVLCGIHPLEAYDTQGIYGKLGRPKKDLVQTEAGVAEIVRPAVFPPDLLNGSVYIADFGISIRSGTPVTCAVQSPAGFCAPERFHNSSPTAASDIWSYMCIFTELYFGTLLWSSDGDVLGEIVSILGPLPQNWLGHHYEGNAVPKIWYDPRIRPANIRTEEVFNNLIKYLRRDVTDEEVALVRTFMLKVFCYYPTQRLTATELLSDSSFRKFLRLYGV</sequence>
<dbReference type="GO" id="GO:0005524">
    <property type="term" value="F:ATP binding"/>
    <property type="evidence" value="ECO:0007669"/>
    <property type="project" value="UniProtKB-UniRule"/>
</dbReference>
<keyword evidence="9" id="KW-1185">Reference proteome</keyword>
<dbReference type="SUPFAM" id="SSF56112">
    <property type="entry name" value="Protein kinase-like (PK-like)"/>
    <property type="match status" value="1"/>
</dbReference>
<evidence type="ECO:0000313" key="8">
    <source>
        <dbReference type="EMBL" id="KAF2431992.1"/>
    </source>
</evidence>
<protein>
    <submittedName>
        <fullName evidence="8">Kinase domain-containing protein</fullName>
    </submittedName>
</protein>
<comment type="caution">
    <text evidence="8">The sequence shown here is derived from an EMBL/GenBank/DDBJ whole genome shotgun (WGS) entry which is preliminary data.</text>
</comment>
<dbReference type="GO" id="GO:0043484">
    <property type="term" value="P:regulation of RNA splicing"/>
    <property type="evidence" value="ECO:0007669"/>
    <property type="project" value="TreeGrafter"/>
</dbReference>
<dbReference type="GO" id="GO:0004674">
    <property type="term" value="F:protein serine/threonine kinase activity"/>
    <property type="evidence" value="ECO:0007669"/>
    <property type="project" value="UniProtKB-KW"/>
</dbReference>
<evidence type="ECO:0000256" key="1">
    <source>
        <dbReference type="ARBA" id="ARBA00022527"/>
    </source>
</evidence>
<evidence type="ECO:0000256" key="5">
    <source>
        <dbReference type="ARBA" id="ARBA00022840"/>
    </source>
</evidence>
<dbReference type="InterPro" id="IPR000719">
    <property type="entry name" value="Prot_kinase_dom"/>
</dbReference>
<keyword evidence="4 8" id="KW-0418">Kinase</keyword>
<dbReference type="InterPro" id="IPR051175">
    <property type="entry name" value="CLK_kinases"/>
</dbReference>
<gene>
    <name evidence="8" type="ORF">EJ08DRAFT_695795</name>
</gene>
<dbReference type="PANTHER" id="PTHR45646:SF11">
    <property type="entry name" value="SERINE_THREONINE-PROTEIN KINASE DOA"/>
    <property type="match status" value="1"/>
</dbReference>
<dbReference type="AlphaFoldDB" id="A0A9P4U0K5"/>
<dbReference type="PROSITE" id="PS50011">
    <property type="entry name" value="PROTEIN_KINASE_DOM"/>
    <property type="match status" value="1"/>
</dbReference>
<dbReference type="PANTHER" id="PTHR45646">
    <property type="entry name" value="SERINE/THREONINE-PROTEIN KINASE DOA-RELATED"/>
    <property type="match status" value="1"/>
</dbReference>
<dbReference type="OrthoDB" id="5979581at2759"/>
<feature type="binding site" evidence="6">
    <location>
        <position position="77"/>
    </location>
    <ligand>
        <name>ATP</name>
        <dbReference type="ChEBI" id="CHEBI:30616"/>
    </ligand>
</feature>
<dbReference type="PROSITE" id="PS00107">
    <property type="entry name" value="PROTEIN_KINASE_ATP"/>
    <property type="match status" value="1"/>
</dbReference>
<dbReference type="GO" id="GO:0005634">
    <property type="term" value="C:nucleus"/>
    <property type="evidence" value="ECO:0007669"/>
    <property type="project" value="TreeGrafter"/>
</dbReference>
<proteinExistence type="predicted"/>
<accession>A0A9P4U0K5</accession>
<name>A0A9P4U0K5_9PEZI</name>
<keyword evidence="1" id="KW-0723">Serine/threonine-protein kinase</keyword>
<reference evidence="8" key="1">
    <citation type="journal article" date="2020" name="Stud. Mycol.">
        <title>101 Dothideomycetes genomes: a test case for predicting lifestyles and emergence of pathogens.</title>
        <authorList>
            <person name="Haridas S."/>
            <person name="Albert R."/>
            <person name="Binder M."/>
            <person name="Bloem J."/>
            <person name="Labutti K."/>
            <person name="Salamov A."/>
            <person name="Andreopoulos B."/>
            <person name="Baker S."/>
            <person name="Barry K."/>
            <person name="Bills G."/>
            <person name="Bluhm B."/>
            <person name="Cannon C."/>
            <person name="Castanera R."/>
            <person name="Culley D."/>
            <person name="Daum C."/>
            <person name="Ezra D."/>
            <person name="Gonzalez J."/>
            <person name="Henrissat B."/>
            <person name="Kuo A."/>
            <person name="Liang C."/>
            <person name="Lipzen A."/>
            <person name="Lutzoni F."/>
            <person name="Magnuson J."/>
            <person name="Mondo S."/>
            <person name="Nolan M."/>
            <person name="Ohm R."/>
            <person name="Pangilinan J."/>
            <person name="Park H.-J."/>
            <person name="Ramirez L."/>
            <person name="Alfaro M."/>
            <person name="Sun H."/>
            <person name="Tritt A."/>
            <person name="Yoshinaga Y."/>
            <person name="Zwiers L.-H."/>
            <person name="Turgeon B."/>
            <person name="Goodwin S."/>
            <person name="Spatafora J."/>
            <person name="Crous P."/>
            <person name="Grigoriev I."/>
        </authorList>
    </citation>
    <scope>NUCLEOTIDE SEQUENCE</scope>
    <source>
        <strain evidence="8">CBS 130266</strain>
    </source>
</reference>
<evidence type="ECO:0000256" key="6">
    <source>
        <dbReference type="PROSITE-ProRule" id="PRU10141"/>
    </source>
</evidence>
<evidence type="ECO:0000313" key="9">
    <source>
        <dbReference type="Proteomes" id="UP000800235"/>
    </source>
</evidence>
<keyword evidence="3 6" id="KW-0547">Nucleotide-binding</keyword>
<evidence type="ECO:0000256" key="2">
    <source>
        <dbReference type="ARBA" id="ARBA00022679"/>
    </source>
</evidence>
<dbReference type="Pfam" id="PF00069">
    <property type="entry name" value="Pkinase"/>
    <property type="match status" value="1"/>
</dbReference>
<dbReference type="InterPro" id="IPR011009">
    <property type="entry name" value="Kinase-like_dom_sf"/>
</dbReference>
<dbReference type="Gene3D" id="1.10.510.10">
    <property type="entry name" value="Transferase(Phosphotransferase) domain 1"/>
    <property type="match status" value="1"/>
</dbReference>
<keyword evidence="2" id="KW-0808">Transferase</keyword>
<dbReference type="EMBL" id="MU007028">
    <property type="protein sequence ID" value="KAF2431992.1"/>
    <property type="molecule type" value="Genomic_DNA"/>
</dbReference>
<evidence type="ECO:0000259" key="7">
    <source>
        <dbReference type="PROSITE" id="PS50011"/>
    </source>
</evidence>
<evidence type="ECO:0000256" key="3">
    <source>
        <dbReference type="ARBA" id="ARBA00022741"/>
    </source>
</evidence>
<organism evidence="8 9">
    <name type="scientific">Tothia fuscella</name>
    <dbReference type="NCBI Taxonomy" id="1048955"/>
    <lineage>
        <taxon>Eukaryota</taxon>
        <taxon>Fungi</taxon>
        <taxon>Dikarya</taxon>
        <taxon>Ascomycota</taxon>
        <taxon>Pezizomycotina</taxon>
        <taxon>Dothideomycetes</taxon>
        <taxon>Pleosporomycetidae</taxon>
        <taxon>Venturiales</taxon>
        <taxon>Cylindrosympodiaceae</taxon>
        <taxon>Tothia</taxon>
    </lineage>
</organism>
<dbReference type="Proteomes" id="UP000800235">
    <property type="component" value="Unassembled WGS sequence"/>
</dbReference>
<feature type="domain" description="Protein kinase" evidence="7">
    <location>
        <begin position="48"/>
        <end position="386"/>
    </location>
</feature>